<feature type="region of interest" description="Disordered" evidence="1">
    <location>
        <begin position="81"/>
        <end position="100"/>
    </location>
</feature>
<evidence type="ECO:0000313" key="2">
    <source>
        <dbReference type="EMBL" id="KAF2860993.1"/>
    </source>
</evidence>
<sequence>MKHLRETEAMEFVRQNTSILAPKVFLAFTYRGSSYIVMEKIQGISLHDVLVEGPSAKLKTTLLRQLKEMINELRSIEPPHSFSIGDVNGTPDRHPRLSNPHYRGPYLTMKTFRLDFRNGIDASNTGYIPGLAEFVPVQDRASSKLVFTHGDLSSDNIIGHGD</sequence>
<proteinExistence type="predicted"/>
<accession>A0A6A7C0S2</accession>
<protein>
    <recommendedName>
        <fullName evidence="4">Aminoglycoside phosphotransferase domain-containing protein</fullName>
    </recommendedName>
</protein>
<keyword evidence="3" id="KW-1185">Reference proteome</keyword>
<reference evidence="2" key="1">
    <citation type="journal article" date="2020" name="Stud. Mycol.">
        <title>101 Dothideomycetes genomes: a test case for predicting lifestyles and emergence of pathogens.</title>
        <authorList>
            <person name="Haridas S."/>
            <person name="Albert R."/>
            <person name="Binder M."/>
            <person name="Bloem J."/>
            <person name="Labutti K."/>
            <person name="Salamov A."/>
            <person name="Andreopoulos B."/>
            <person name="Baker S."/>
            <person name="Barry K."/>
            <person name="Bills G."/>
            <person name="Bluhm B."/>
            <person name="Cannon C."/>
            <person name="Castanera R."/>
            <person name="Culley D."/>
            <person name="Daum C."/>
            <person name="Ezra D."/>
            <person name="Gonzalez J."/>
            <person name="Henrissat B."/>
            <person name="Kuo A."/>
            <person name="Liang C."/>
            <person name="Lipzen A."/>
            <person name="Lutzoni F."/>
            <person name="Magnuson J."/>
            <person name="Mondo S."/>
            <person name="Nolan M."/>
            <person name="Ohm R."/>
            <person name="Pangilinan J."/>
            <person name="Park H.-J."/>
            <person name="Ramirez L."/>
            <person name="Alfaro M."/>
            <person name="Sun H."/>
            <person name="Tritt A."/>
            <person name="Yoshinaga Y."/>
            <person name="Zwiers L.-H."/>
            <person name="Turgeon B."/>
            <person name="Goodwin S."/>
            <person name="Spatafora J."/>
            <person name="Crous P."/>
            <person name="Grigoriev I."/>
        </authorList>
    </citation>
    <scope>NUCLEOTIDE SEQUENCE</scope>
    <source>
        <strain evidence="2">CBS 480.64</strain>
    </source>
</reference>
<evidence type="ECO:0000313" key="3">
    <source>
        <dbReference type="Proteomes" id="UP000799421"/>
    </source>
</evidence>
<dbReference type="OrthoDB" id="8300194at2759"/>
<evidence type="ECO:0008006" key="4">
    <source>
        <dbReference type="Google" id="ProtNLM"/>
    </source>
</evidence>
<dbReference type="Proteomes" id="UP000799421">
    <property type="component" value="Unassembled WGS sequence"/>
</dbReference>
<name>A0A6A7C0S2_9PEZI</name>
<organism evidence="2 3">
    <name type="scientific">Piedraia hortae CBS 480.64</name>
    <dbReference type="NCBI Taxonomy" id="1314780"/>
    <lineage>
        <taxon>Eukaryota</taxon>
        <taxon>Fungi</taxon>
        <taxon>Dikarya</taxon>
        <taxon>Ascomycota</taxon>
        <taxon>Pezizomycotina</taxon>
        <taxon>Dothideomycetes</taxon>
        <taxon>Dothideomycetidae</taxon>
        <taxon>Capnodiales</taxon>
        <taxon>Piedraiaceae</taxon>
        <taxon>Piedraia</taxon>
    </lineage>
</organism>
<gene>
    <name evidence="2" type="ORF">K470DRAFT_56267</name>
</gene>
<evidence type="ECO:0000256" key="1">
    <source>
        <dbReference type="SAM" id="MobiDB-lite"/>
    </source>
</evidence>
<dbReference type="SUPFAM" id="SSF56112">
    <property type="entry name" value="Protein kinase-like (PK-like)"/>
    <property type="match status" value="1"/>
</dbReference>
<dbReference type="AlphaFoldDB" id="A0A6A7C0S2"/>
<dbReference type="InterPro" id="IPR011009">
    <property type="entry name" value="Kinase-like_dom_sf"/>
</dbReference>
<dbReference type="EMBL" id="MU005976">
    <property type="protein sequence ID" value="KAF2860993.1"/>
    <property type="molecule type" value="Genomic_DNA"/>
</dbReference>
<dbReference type="InterPro" id="IPR051678">
    <property type="entry name" value="AGP_Transferase"/>
</dbReference>
<dbReference type="PANTHER" id="PTHR21310:SF55">
    <property type="entry name" value="AMINOGLYCOSIDE PHOSPHOTRANSFERASE DOMAIN-CONTAINING PROTEIN"/>
    <property type="match status" value="1"/>
</dbReference>
<dbReference type="PANTHER" id="PTHR21310">
    <property type="entry name" value="AMINOGLYCOSIDE PHOSPHOTRANSFERASE-RELATED-RELATED"/>
    <property type="match status" value="1"/>
</dbReference>